<dbReference type="PANTHER" id="PTHR23301">
    <property type="entry name" value="CHITIN BINDING PERITROPHIN-A"/>
    <property type="match status" value="1"/>
</dbReference>
<evidence type="ECO:0000256" key="4">
    <source>
        <dbReference type="ARBA" id="ARBA00023157"/>
    </source>
</evidence>
<feature type="domain" description="Ig-like" evidence="8">
    <location>
        <begin position="459"/>
        <end position="552"/>
    </location>
</feature>
<feature type="domain" description="Chitin-binding type-2" evidence="9">
    <location>
        <begin position="92"/>
        <end position="148"/>
    </location>
</feature>
<dbReference type="InterPro" id="IPR051940">
    <property type="entry name" value="Chitin_bind-dev_reg"/>
</dbReference>
<evidence type="ECO:0000256" key="2">
    <source>
        <dbReference type="ARBA" id="ARBA00022729"/>
    </source>
</evidence>
<dbReference type="InterPro" id="IPR007110">
    <property type="entry name" value="Ig-like_dom"/>
</dbReference>
<dbReference type="GO" id="GO:0008061">
    <property type="term" value="F:chitin binding"/>
    <property type="evidence" value="ECO:0007669"/>
    <property type="project" value="UniProtKB-KW"/>
</dbReference>
<dbReference type="InterPro" id="IPR013783">
    <property type="entry name" value="Ig-like_fold"/>
</dbReference>
<name>A0A8B8BYW2_CRAVI</name>
<accession>A0A8B8BYW2</accession>
<dbReference type="PROSITE" id="PS50835">
    <property type="entry name" value="IG_LIKE"/>
    <property type="match status" value="1"/>
</dbReference>
<dbReference type="AlphaFoldDB" id="A0A8B8BYW2"/>
<evidence type="ECO:0000256" key="1">
    <source>
        <dbReference type="ARBA" id="ARBA00022669"/>
    </source>
</evidence>
<keyword evidence="3" id="KW-0677">Repeat</keyword>
<evidence type="ECO:0000256" key="7">
    <source>
        <dbReference type="SAM" id="SignalP"/>
    </source>
</evidence>
<feature type="chain" id="PRO_5033980562" evidence="7">
    <location>
        <begin position="31"/>
        <end position="1183"/>
    </location>
</feature>
<evidence type="ECO:0000256" key="5">
    <source>
        <dbReference type="ARBA" id="ARBA00023180"/>
    </source>
</evidence>
<dbReference type="GO" id="GO:0005576">
    <property type="term" value="C:extracellular region"/>
    <property type="evidence" value="ECO:0007669"/>
    <property type="project" value="InterPro"/>
</dbReference>
<keyword evidence="4" id="KW-1015">Disulfide bond</keyword>
<dbReference type="SMART" id="SM00494">
    <property type="entry name" value="ChtBD2"/>
    <property type="match status" value="4"/>
</dbReference>
<reference evidence="11" key="1">
    <citation type="submission" date="2025-08" db="UniProtKB">
        <authorList>
            <consortium name="RefSeq"/>
        </authorList>
    </citation>
    <scope>IDENTIFICATION</scope>
    <source>
        <tissue evidence="11">Whole sample</tissue>
    </source>
</reference>
<dbReference type="InterPro" id="IPR003598">
    <property type="entry name" value="Ig_sub2"/>
</dbReference>
<dbReference type="Pfam" id="PF13927">
    <property type="entry name" value="Ig_3"/>
    <property type="match status" value="1"/>
</dbReference>
<dbReference type="InterPro" id="IPR036179">
    <property type="entry name" value="Ig-like_dom_sf"/>
</dbReference>
<dbReference type="OrthoDB" id="6146172at2759"/>
<dbReference type="SMART" id="SM00409">
    <property type="entry name" value="IG"/>
    <property type="match status" value="1"/>
</dbReference>
<dbReference type="PROSITE" id="PS50940">
    <property type="entry name" value="CHIT_BIND_II"/>
    <property type="match status" value="2"/>
</dbReference>
<evidence type="ECO:0000256" key="6">
    <source>
        <dbReference type="SAM" id="MobiDB-lite"/>
    </source>
</evidence>
<dbReference type="SUPFAM" id="SSF57625">
    <property type="entry name" value="Invertebrate chitin-binding proteins"/>
    <property type="match status" value="2"/>
</dbReference>
<dbReference type="InterPro" id="IPR002557">
    <property type="entry name" value="Chitin-bd_dom"/>
</dbReference>
<dbReference type="RefSeq" id="XP_022308026.1">
    <property type="nucleotide sequence ID" value="XM_022452318.1"/>
</dbReference>
<dbReference type="PANTHER" id="PTHR23301:SF0">
    <property type="entry name" value="CHITIN-BINDING TYPE-2 DOMAIN-CONTAINING PROTEIN-RELATED"/>
    <property type="match status" value="1"/>
</dbReference>
<feature type="signal peptide" evidence="7">
    <location>
        <begin position="1"/>
        <end position="30"/>
    </location>
</feature>
<dbReference type="SMART" id="SM00408">
    <property type="entry name" value="IGc2"/>
    <property type="match status" value="1"/>
</dbReference>
<feature type="domain" description="Chitin-binding type-2" evidence="9">
    <location>
        <begin position="836"/>
        <end position="892"/>
    </location>
</feature>
<feature type="compositionally biased region" description="Polar residues" evidence="6">
    <location>
        <begin position="710"/>
        <end position="720"/>
    </location>
</feature>
<proteinExistence type="predicted"/>
<evidence type="ECO:0000313" key="10">
    <source>
        <dbReference type="Proteomes" id="UP000694844"/>
    </source>
</evidence>
<dbReference type="InterPro" id="IPR003599">
    <property type="entry name" value="Ig_sub"/>
</dbReference>
<gene>
    <name evidence="11" type="primary">LOC111114030</name>
</gene>
<keyword evidence="5" id="KW-0325">Glycoprotein</keyword>
<keyword evidence="2 7" id="KW-0732">Signal</keyword>
<dbReference type="InterPro" id="IPR036508">
    <property type="entry name" value="Chitin-bd_dom_sf"/>
</dbReference>
<organism evidence="10 11">
    <name type="scientific">Crassostrea virginica</name>
    <name type="common">Eastern oyster</name>
    <dbReference type="NCBI Taxonomy" id="6565"/>
    <lineage>
        <taxon>Eukaryota</taxon>
        <taxon>Metazoa</taxon>
        <taxon>Spiralia</taxon>
        <taxon>Lophotrochozoa</taxon>
        <taxon>Mollusca</taxon>
        <taxon>Bivalvia</taxon>
        <taxon>Autobranchia</taxon>
        <taxon>Pteriomorphia</taxon>
        <taxon>Ostreida</taxon>
        <taxon>Ostreoidea</taxon>
        <taxon>Ostreidae</taxon>
        <taxon>Crassostrea</taxon>
    </lineage>
</organism>
<keyword evidence="1" id="KW-0147">Chitin-binding</keyword>
<dbReference type="SUPFAM" id="SSF48726">
    <property type="entry name" value="Immunoglobulin"/>
    <property type="match status" value="1"/>
</dbReference>
<dbReference type="GeneID" id="111114030"/>
<dbReference type="CDD" id="cd00096">
    <property type="entry name" value="Ig"/>
    <property type="match status" value="1"/>
</dbReference>
<dbReference type="Gene3D" id="2.60.40.10">
    <property type="entry name" value="Immunoglobulins"/>
    <property type="match status" value="1"/>
</dbReference>
<evidence type="ECO:0000259" key="8">
    <source>
        <dbReference type="PROSITE" id="PS50835"/>
    </source>
</evidence>
<dbReference type="Proteomes" id="UP000694844">
    <property type="component" value="Chromosome 9"/>
</dbReference>
<feature type="region of interest" description="Disordered" evidence="6">
    <location>
        <begin position="703"/>
        <end position="722"/>
    </location>
</feature>
<dbReference type="KEGG" id="cvn:111114030"/>
<sequence>MKARSIMFVRGAYLGILFVILGASLNLVTAQGCSTECGGASSCLVPFNCTHFDQCHSIDGGCSCTRLMCSFGTFFSPESGVCDTVSKGLCDQDPCLQNQRDYTYPSNFNCRSFYQCSKNGRSVPMCCRDFYRFDFQLQECTPDASCNISCNRREGQINYQLSADELMKTDPFECFLRPISGKPNKYYNEVAKMEQDCAASTFYNPAKCGCDVRAGAAGSLMAPRCRPLLHVDFENETVYNLRRDVYINVQNTDIQPSGMEGVQYGLFSGQNSYIEIPYLSGIGLNKFFIRLRFFSALGGGSDDQVLFSNCESSMRQVMDAEQLDVYQRPSLAIILNRPSSILTFIAQTDTSPSPKTLIRLQYLNEGWNNVEMVYDGKALTARVRSIHQNGTAMEEKDTKVLSGRLIASKFNPRIGMCVPNRDGFFGYIDMLVLETVWLNTLHYYIFLSCLPLLFAQVLPPVITFPKNAYSFAPGSPVTITCLIDSPNSAMEEVWWLKNGALLPTDGRILVNTGPGSRSSDLEISSADVSDEGSYTCNAKNSAGVGSSDTMLTLSNPFGGPDVDVFSSISGDRVDPGIFGESNLNVFGDTERGTAGLSSPDVVSPVVLPADNVDTLAPVGPVAGSIDPVNPGLPAGNVADTDVVMGARASSFVDTDILMDAPAVKSIEPVVSDTPAVDAVVDPVVVDTGNTPVVGAAVVDTPAAPGARPETVQTDISNPASNADVFAPVNPKPETEVKYVVEKKETQEAPAPKKDRIIGGIGGGGFISGKEKAGLCSAECRTNTDSCYRPVNCTHYETCFAQVGSLCECTKIRCAFGTFWNPQINNCDAVNSVTCDTDPCHQMKPTESYPSGINCRSYYKCSWQNASLPYCCQEGFAFQAASGRCVADDACTIPCSVESSTYVSPGLATTEAPKYECFFRPVKDSPNKYWNEMANHEQDCPPSLVYRPDICVCGNPLKSDTERKAIAAPTIKCEPVVFVDFTGQSIINKSPRRIWIDPTDTQITRSAKGAQYGRFNGFTSRISIPFLSGRTIETLLARLRFFTSGTSGPESQVLFSNCETETVRWNSPDINKDLSPSIAIILNRKMNRLVFLGSTEDRASEQVMMLLPFKRNDWNNVELMFDGSQLTARVRVVGKDKQAVEFKNSTALTGRLTPAQKPMQIGRCNEQDGFFGYLDMVKIYDCFP</sequence>
<keyword evidence="10" id="KW-1185">Reference proteome</keyword>
<evidence type="ECO:0000313" key="11">
    <source>
        <dbReference type="RefSeq" id="XP_022308026.1"/>
    </source>
</evidence>
<evidence type="ECO:0000256" key="3">
    <source>
        <dbReference type="ARBA" id="ARBA00022737"/>
    </source>
</evidence>
<dbReference type="PROSITE" id="PS51257">
    <property type="entry name" value="PROKAR_LIPOPROTEIN"/>
    <property type="match status" value="1"/>
</dbReference>
<protein>
    <submittedName>
        <fullName evidence="11">Uncharacterized protein LOC111114030</fullName>
    </submittedName>
</protein>
<evidence type="ECO:0000259" key="9">
    <source>
        <dbReference type="PROSITE" id="PS50940"/>
    </source>
</evidence>